<evidence type="ECO:0000256" key="1">
    <source>
        <dbReference type="SAM" id="MobiDB-lite"/>
    </source>
</evidence>
<reference evidence="4 5" key="1">
    <citation type="submission" date="2019-01" db="EMBL/GenBank/DDBJ databases">
        <title>A draft genome assembly of the solar-powered sea slug Elysia chlorotica.</title>
        <authorList>
            <person name="Cai H."/>
            <person name="Li Q."/>
            <person name="Fang X."/>
            <person name="Li J."/>
            <person name="Curtis N.E."/>
            <person name="Altenburger A."/>
            <person name="Shibata T."/>
            <person name="Feng M."/>
            <person name="Maeda T."/>
            <person name="Schwartz J.A."/>
            <person name="Shigenobu S."/>
            <person name="Lundholm N."/>
            <person name="Nishiyama T."/>
            <person name="Yang H."/>
            <person name="Hasebe M."/>
            <person name="Li S."/>
            <person name="Pierce S.K."/>
            <person name="Wang J."/>
        </authorList>
    </citation>
    <scope>NUCLEOTIDE SEQUENCE [LARGE SCALE GENOMIC DNA]</scope>
    <source>
        <strain evidence="4">EC2010</strain>
        <tissue evidence="4">Whole organism of an adult</tissue>
    </source>
</reference>
<organism evidence="4 5">
    <name type="scientific">Elysia chlorotica</name>
    <name type="common">Eastern emerald elysia</name>
    <name type="synonym">Sea slug</name>
    <dbReference type="NCBI Taxonomy" id="188477"/>
    <lineage>
        <taxon>Eukaryota</taxon>
        <taxon>Metazoa</taxon>
        <taxon>Spiralia</taxon>
        <taxon>Lophotrochozoa</taxon>
        <taxon>Mollusca</taxon>
        <taxon>Gastropoda</taxon>
        <taxon>Heterobranchia</taxon>
        <taxon>Euthyneura</taxon>
        <taxon>Panpulmonata</taxon>
        <taxon>Sacoglossa</taxon>
        <taxon>Placobranchoidea</taxon>
        <taxon>Plakobranchidae</taxon>
        <taxon>Elysia</taxon>
    </lineage>
</organism>
<feature type="signal peptide" evidence="3">
    <location>
        <begin position="1"/>
        <end position="32"/>
    </location>
</feature>
<dbReference type="OrthoDB" id="10625399at2759"/>
<keyword evidence="2" id="KW-1133">Transmembrane helix</keyword>
<feature type="transmembrane region" description="Helical" evidence="2">
    <location>
        <begin position="232"/>
        <end position="256"/>
    </location>
</feature>
<gene>
    <name evidence="4" type="ORF">EGW08_020902</name>
</gene>
<proteinExistence type="predicted"/>
<keyword evidence="3" id="KW-0732">Signal</keyword>
<protein>
    <recommendedName>
        <fullName evidence="6">Jacalin-type lectin domain-containing protein</fullName>
    </recommendedName>
</protein>
<name>A0A433SPZ9_ELYCH</name>
<evidence type="ECO:0000313" key="4">
    <source>
        <dbReference type="EMBL" id="RUS71337.1"/>
    </source>
</evidence>
<keyword evidence="5" id="KW-1185">Reference proteome</keyword>
<accession>A0A433SPZ9</accession>
<comment type="caution">
    <text evidence="4">The sequence shown here is derived from an EMBL/GenBank/DDBJ whole genome shotgun (WGS) entry which is preliminary data.</text>
</comment>
<keyword evidence="2" id="KW-0472">Membrane</keyword>
<dbReference type="EMBL" id="RQTK01001230">
    <property type="protein sequence ID" value="RUS71337.1"/>
    <property type="molecule type" value="Genomic_DNA"/>
</dbReference>
<keyword evidence="2" id="KW-0812">Transmembrane</keyword>
<dbReference type="AlphaFoldDB" id="A0A433SPZ9"/>
<feature type="chain" id="PRO_5019214541" description="Jacalin-type lectin domain-containing protein" evidence="3">
    <location>
        <begin position="33"/>
        <end position="706"/>
    </location>
</feature>
<evidence type="ECO:0000256" key="2">
    <source>
        <dbReference type="SAM" id="Phobius"/>
    </source>
</evidence>
<feature type="region of interest" description="Disordered" evidence="1">
    <location>
        <begin position="340"/>
        <end position="419"/>
    </location>
</feature>
<feature type="compositionally biased region" description="Basic and acidic residues" evidence="1">
    <location>
        <begin position="355"/>
        <end position="415"/>
    </location>
</feature>
<evidence type="ECO:0000256" key="3">
    <source>
        <dbReference type="SAM" id="SignalP"/>
    </source>
</evidence>
<sequence>MSHQRTGSPVGSWSCILKVVGLSLTLQTVCWGQAIDYFNTPLLRFGNFFYVSLPNRTLDLLYECLCDVHITQCKLMYGLYEGIKTEFDFPYYYSVSDIRFSWFKGSHSARDIYSSSVQCDALTHSPKGEITCNRLPLSDDTCLKSSDNCKVYSVPQNSSICSFDCTRMVFIADFTLDIQYMNFGGVELPVKGDVCSTDGVNGQIENVQTNQTQALNSKSSSSSIPISKHPGFVWAGVVAVGAILAISVLVFAGIAIKRRNSALKNGASGAGISDLSSATGSCNTRDHKPLDGGGSGLEVVTFPDVEVQMTSFNECDEDGYVILPEGNTECSQQVLQHTHGRAFTGPLPPCPDSDDVPHTESTDDVPHTESTDDVPHIESTDDVSHTKITDDVPHTKINDDVPRTKLTDDAPHSEFTDDVPYSTESIDEIHHKTNAPSTAVRSDVTVSPVMTSPPNPDVSVSISSSLETRPDILDDPHPSPSPIRREISQELTTDSPRSNVHHNLPRAHRRIVDLDDHEYLGLVNLRPGRAVLGQVSEVKLVRSKLGQLELVSADDDPCPAYSDYYTRILLVDHGDNVLGVVGVLEGTLTPTGGDEMLKSGPIDWQCEKHTCGRQRFASCGTQQPVSCGTQEDLASIGSTFGAVVGYPGGGDDMFLEVIYIGSIQCDDDTSFNPCEYLNVLDSEANCEVCGWGGYLTAQDVENVTIS</sequence>
<dbReference type="Proteomes" id="UP000271974">
    <property type="component" value="Unassembled WGS sequence"/>
</dbReference>
<evidence type="ECO:0000313" key="5">
    <source>
        <dbReference type="Proteomes" id="UP000271974"/>
    </source>
</evidence>
<evidence type="ECO:0008006" key="6">
    <source>
        <dbReference type="Google" id="ProtNLM"/>
    </source>
</evidence>